<dbReference type="GO" id="GO:0003723">
    <property type="term" value="F:RNA binding"/>
    <property type="evidence" value="ECO:0007669"/>
    <property type="project" value="TreeGrafter"/>
</dbReference>
<dbReference type="PANTHER" id="PTHR12381">
    <property type="entry name" value="HETEROGENEOUS NUCLEAR RIBONUCLEOPROTEIN U FAMILY MEMBER"/>
    <property type="match status" value="1"/>
</dbReference>
<dbReference type="OrthoDB" id="445357at2759"/>
<organism evidence="4 5">
    <name type="scientific">Symbiodinium necroappetens</name>
    <dbReference type="NCBI Taxonomy" id="1628268"/>
    <lineage>
        <taxon>Eukaryota</taxon>
        <taxon>Sar</taxon>
        <taxon>Alveolata</taxon>
        <taxon>Dinophyceae</taxon>
        <taxon>Suessiales</taxon>
        <taxon>Symbiodiniaceae</taxon>
        <taxon>Symbiodinium</taxon>
    </lineage>
</organism>
<dbReference type="SUPFAM" id="SSF49899">
    <property type="entry name" value="Concanavalin A-like lectins/glucanases"/>
    <property type="match status" value="1"/>
</dbReference>
<feature type="region of interest" description="Disordered" evidence="1">
    <location>
        <begin position="910"/>
        <end position="958"/>
    </location>
</feature>
<keyword evidence="5" id="KW-1185">Reference proteome</keyword>
<feature type="region of interest" description="Disordered" evidence="1">
    <location>
        <begin position="181"/>
        <end position="405"/>
    </location>
</feature>
<feature type="domain" description="SPRY" evidence="3">
    <location>
        <begin position="452"/>
        <end position="591"/>
    </location>
</feature>
<feature type="compositionally biased region" description="Low complexity" evidence="1">
    <location>
        <begin position="1125"/>
        <end position="1139"/>
    </location>
</feature>
<dbReference type="InterPro" id="IPR003877">
    <property type="entry name" value="SPRY_dom"/>
</dbReference>
<feature type="compositionally biased region" description="Basic and acidic residues" evidence="1">
    <location>
        <begin position="1208"/>
        <end position="1231"/>
    </location>
</feature>
<feature type="compositionally biased region" description="Basic and acidic residues" evidence="1">
    <location>
        <begin position="311"/>
        <end position="321"/>
    </location>
</feature>
<dbReference type="PANTHER" id="PTHR12381:SF56">
    <property type="entry name" value="B30.2_SPRY DOMAIN-CONTAINING PROTEIN-RELATED"/>
    <property type="match status" value="1"/>
</dbReference>
<keyword evidence="2" id="KW-0472">Membrane</keyword>
<feature type="compositionally biased region" description="Gly residues" evidence="1">
    <location>
        <begin position="1146"/>
        <end position="1158"/>
    </location>
</feature>
<feature type="compositionally biased region" description="Acidic residues" evidence="1">
    <location>
        <begin position="190"/>
        <end position="226"/>
    </location>
</feature>
<proteinExistence type="predicted"/>
<feature type="compositionally biased region" description="Basic and acidic residues" evidence="1">
    <location>
        <begin position="1109"/>
        <end position="1121"/>
    </location>
</feature>
<evidence type="ECO:0000313" key="5">
    <source>
        <dbReference type="Proteomes" id="UP000601435"/>
    </source>
</evidence>
<feature type="compositionally biased region" description="Pro residues" evidence="1">
    <location>
        <begin position="1178"/>
        <end position="1187"/>
    </location>
</feature>
<feature type="transmembrane region" description="Helical" evidence="2">
    <location>
        <begin position="90"/>
        <end position="110"/>
    </location>
</feature>
<keyword evidence="2" id="KW-1133">Transmembrane helix</keyword>
<name>A0A812PTM6_9DINO</name>
<evidence type="ECO:0000259" key="3">
    <source>
        <dbReference type="SMART" id="SM00449"/>
    </source>
</evidence>
<dbReference type="GO" id="GO:0000380">
    <property type="term" value="P:alternative mRNA splicing, via spliceosome"/>
    <property type="evidence" value="ECO:0007669"/>
    <property type="project" value="TreeGrafter"/>
</dbReference>
<reference evidence="4" key="1">
    <citation type="submission" date="2021-02" db="EMBL/GenBank/DDBJ databases">
        <authorList>
            <person name="Dougan E. K."/>
            <person name="Rhodes N."/>
            <person name="Thang M."/>
            <person name="Chan C."/>
        </authorList>
    </citation>
    <scope>NUCLEOTIDE SEQUENCE</scope>
</reference>
<dbReference type="SMART" id="SM00449">
    <property type="entry name" value="SPRY"/>
    <property type="match status" value="1"/>
</dbReference>
<dbReference type="EMBL" id="CAJNJA010015363">
    <property type="protein sequence ID" value="CAE7360565.1"/>
    <property type="molecule type" value="Genomic_DNA"/>
</dbReference>
<keyword evidence="2" id="KW-0812">Transmembrane</keyword>
<protein>
    <submittedName>
        <fullName evidence="4">Hnrnpu protein</fullName>
    </submittedName>
</protein>
<feature type="compositionally biased region" description="Basic and acidic residues" evidence="1">
    <location>
        <begin position="328"/>
        <end position="360"/>
    </location>
</feature>
<feature type="compositionally biased region" description="Acidic residues" evidence="1">
    <location>
        <begin position="275"/>
        <end position="304"/>
    </location>
</feature>
<gene>
    <name evidence="4" type="primary">Hnrnpu</name>
    <name evidence="4" type="ORF">SNEC2469_LOCUS9505</name>
</gene>
<feature type="compositionally biased region" description="Acidic residues" evidence="1">
    <location>
        <begin position="361"/>
        <end position="379"/>
    </location>
</feature>
<feature type="compositionally biased region" description="Basic and acidic residues" evidence="1">
    <location>
        <begin position="910"/>
        <end position="938"/>
    </location>
</feature>
<feature type="compositionally biased region" description="Basic and acidic residues" evidence="1">
    <location>
        <begin position="1159"/>
        <end position="1176"/>
    </location>
</feature>
<dbReference type="Gene3D" id="2.60.120.920">
    <property type="match status" value="1"/>
</dbReference>
<evidence type="ECO:0000256" key="2">
    <source>
        <dbReference type="SAM" id="Phobius"/>
    </source>
</evidence>
<feature type="compositionally biased region" description="Acidic residues" evidence="1">
    <location>
        <begin position="236"/>
        <end position="267"/>
    </location>
</feature>
<evidence type="ECO:0000256" key="1">
    <source>
        <dbReference type="SAM" id="MobiDB-lite"/>
    </source>
</evidence>
<feature type="compositionally biased region" description="Gly residues" evidence="1">
    <location>
        <begin position="1250"/>
        <end position="1271"/>
    </location>
</feature>
<sequence>MGYNPRGTPIADKADPGRSKTAAYNKLLAVVGLSAGRICNNSLDPSDKSDKHGESYAIIDDLRIEPANEVRWIDTDVMVTDPVSRRIGEVYGAFFAGLFLLATAAGVIWLRHGYQVQAAQQMSTIVSLNEVATMPMPLLEETIPFLQKMAGSKPKPFASVLWAQARATKWEGDNSWLKTRTGLRLNEQVPDGDADQDENEADAGPADNDEEDMDEAPQEQEEEPPEEQASHHSDPPDEQQDDQQENCEQDQYELEEGPPDEQMDEPEPGERQEQDDQLDGDHDEPMEEVQEDGDAPPAEDDEQDLGGGGGESERGDVKGDHEDMETAEQDHDTAEAPQDKDDKDQDPGSKDTNHPGRCEVDLEESEKDPAEAEEAEVPEWEGKEESQQPYVECEEDAPTDDRKRVDPGTFSVSSFHSTLNVMTPDGKLLMPVSDRGFQHLLACARSTTGLKDGRYLFEVRIVELRRSVENGKQRVPRQFCGVGFCTEGSSLFLGDDERSMGFDSEGCLCKDGRKSWMDGLNDRIRLERQLVIGVLLNLDAQSPNANTLSLFVNGERLGRPQSLPETLKGKTLFPLVNFKNVTLHANFSGHMPFAPLPFACRTLQDAAQEDVESHDVKESQCQVLIPIGLPDEGTFAWLDSFKEKAQFTELSGRSVKEWAMKSGLWSQGHGRNFNDQPSMDFGLKELDGGTTRQVFHAIAPRLHRNYIVMEVQRNLLAEDRRKALAAFNAPHFKRVAMVVMGEPPEDFKVEVRENLLQARRDKVAADVRKAKRPSKWDNGSQAVSAAELEAEVKAKVDEVKLTDSEMQSWFQKKNDGDIPEKELAKVFSDFSLPSADEGFQEIQFTWQGEKECLEHMQKWIAERKLTQRVEDLKPTEWFKKQTELWQQAMMRWKRKFEDWQDPLKRRRLEDDARRRRDEQPQEKEKPLPVGRLDEKVVDLDEDEPPKPQKPPDSCDDLDPWKLEDLLDIGTGEPLFSKFTWEDWMMLELRFQLHVLVHGYKHCMNDPGRVSFHESHTQFYFETFWGKELSLRSYGVESIAELLRMVRDTIEVLPNNSVLDPQLSDDTPLENFVRLTEDYRRDRLRKLDAGDQTAALRLQKPQPHAPRQFQADDRRQGGRGFERQAPQRGHAPRAGAPPARGDLRWAAGGGGGGGGGGGSKQDHRSTRGGESRKDVPRGNRPPPAPPVPRSHARDAGGAGQKRVYGQGPGRDDRDRHRASRSRHERDGRDGRHQYAPHKSQRTQSAGPNSRGPGGGYASYGGGGYRGRPGSRG</sequence>
<dbReference type="InterPro" id="IPR043136">
    <property type="entry name" value="B30.2/SPRY_sf"/>
</dbReference>
<dbReference type="Proteomes" id="UP000601435">
    <property type="component" value="Unassembled WGS sequence"/>
</dbReference>
<dbReference type="InterPro" id="IPR013320">
    <property type="entry name" value="ConA-like_dom_sf"/>
</dbReference>
<feature type="region of interest" description="Disordered" evidence="1">
    <location>
        <begin position="1090"/>
        <end position="1271"/>
    </location>
</feature>
<comment type="caution">
    <text evidence="4">The sequence shown here is derived from an EMBL/GenBank/DDBJ whole genome shotgun (WGS) entry which is preliminary data.</text>
</comment>
<dbReference type="AlphaFoldDB" id="A0A812PTM6"/>
<dbReference type="GO" id="GO:0005634">
    <property type="term" value="C:nucleus"/>
    <property type="evidence" value="ECO:0007669"/>
    <property type="project" value="TreeGrafter"/>
</dbReference>
<evidence type="ECO:0000313" key="4">
    <source>
        <dbReference type="EMBL" id="CAE7360565.1"/>
    </source>
</evidence>
<accession>A0A812PTM6</accession>